<feature type="compositionally biased region" description="Basic and acidic residues" evidence="1">
    <location>
        <begin position="170"/>
        <end position="186"/>
    </location>
</feature>
<feature type="compositionally biased region" description="Basic and acidic residues" evidence="1">
    <location>
        <begin position="69"/>
        <end position="81"/>
    </location>
</feature>
<protein>
    <submittedName>
        <fullName evidence="2">MAP4 protein</fullName>
    </submittedName>
</protein>
<evidence type="ECO:0000256" key="1">
    <source>
        <dbReference type="SAM" id="MobiDB-lite"/>
    </source>
</evidence>
<evidence type="ECO:0000313" key="2">
    <source>
        <dbReference type="EMBL" id="NXD30980.1"/>
    </source>
</evidence>
<feature type="compositionally biased region" description="Basic and acidic residues" evidence="1">
    <location>
        <begin position="7"/>
        <end position="32"/>
    </location>
</feature>
<gene>
    <name evidence="2" type="primary">Map4_0</name>
    <name evidence="2" type="ORF">ELAFOR_R05443</name>
</gene>
<feature type="compositionally biased region" description="Basic and acidic residues" evidence="1">
    <location>
        <begin position="40"/>
        <end position="55"/>
    </location>
</feature>
<organism evidence="2 3">
    <name type="scientific">Elachura formosa</name>
    <name type="common">spotted wren-babbler</name>
    <dbReference type="NCBI Taxonomy" id="1463973"/>
    <lineage>
        <taxon>Eukaryota</taxon>
        <taxon>Metazoa</taxon>
        <taxon>Chordata</taxon>
        <taxon>Craniata</taxon>
        <taxon>Vertebrata</taxon>
        <taxon>Euteleostomi</taxon>
        <taxon>Archelosauria</taxon>
        <taxon>Archosauria</taxon>
        <taxon>Dinosauria</taxon>
        <taxon>Saurischia</taxon>
        <taxon>Theropoda</taxon>
        <taxon>Coelurosauria</taxon>
        <taxon>Aves</taxon>
        <taxon>Neognathae</taxon>
        <taxon>Neoaves</taxon>
        <taxon>Telluraves</taxon>
        <taxon>Australaves</taxon>
        <taxon>Passeriformes</taxon>
        <taxon>Elachuridae</taxon>
        <taxon>Elachura</taxon>
    </lineage>
</organism>
<comment type="caution">
    <text evidence="2">The sequence shown here is derived from an EMBL/GenBank/DDBJ whole genome shotgun (WGS) entry which is preliminary data.</text>
</comment>
<dbReference type="OrthoDB" id="9378527at2759"/>
<dbReference type="EMBL" id="WBNG01001749">
    <property type="protein sequence ID" value="NXD30980.1"/>
    <property type="molecule type" value="Genomic_DNA"/>
</dbReference>
<feature type="region of interest" description="Disordered" evidence="1">
    <location>
        <begin position="1"/>
        <end position="220"/>
    </location>
</feature>
<feature type="non-terminal residue" evidence="2">
    <location>
        <position position="220"/>
    </location>
</feature>
<dbReference type="AlphaFoldDB" id="A0A851UWP1"/>
<sequence>SPNVFHSKLEHIPELGGQDKERQEAAGKREKGNGGAAELDAAKSKGAAVERKEIEVSDAQSSPSPKQGDLARDGKPEEPKAAEPVSGGDITAPPNKELPPSPEKKTKAAASTCAPKPAVKSKPSATTSPKRPSSATLGTNKKPTSPTAGAGTTSKRPGSSSTRPSSLTAKEIKPKVTDAKPTEKKTSLSKPPSSTAPKTPSRSSSAAPRTTAPSPVTAAA</sequence>
<feature type="compositionally biased region" description="Low complexity" evidence="1">
    <location>
        <begin position="188"/>
        <end position="220"/>
    </location>
</feature>
<name>A0A851UWP1_9PASS</name>
<feature type="non-terminal residue" evidence="2">
    <location>
        <position position="1"/>
    </location>
</feature>
<proteinExistence type="predicted"/>
<evidence type="ECO:0000313" key="3">
    <source>
        <dbReference type="Proteomes" id="UP000623542"/>
    </source>
</evidence>
<accession>A0A851UWP1</accession>
<reference evidence="2" key="1">
    <citation type="submission" date="2019-09" db="EMBL/GenBank/DDBJ databases">
        <title>Bird 10,000 Genomes (B10K) Project - Family phase.</title>
        <authorList>
            <person name="Zhang G."/>
        </authorList>
    </citation>
    <scope>NUCLEOTIDE SEQUENCE</scope>
    <source>
        <strain evidence="2">B10K-IZCAS-20218</strain>
        <tissue evidence="2">Blood</tissue>
    </source>
</reference>
<feature type="compositionally biased region" description="Polar residues" evidence="1">
    <location>
        <begin position="123"/>
        <end position="168"/>
    </location>
</feature>
<keyword evidence="3" id="KW-1185">Reference proteome</keyword>
<dbReference type="Proteomes" id="UP000623542">
    <property type="component" value="Unassembled WGS sequence"/>
</dbReference>